<feature type="transmembrane region" description="Helical" evidence="1">
    <location>
        <begin position="9"/>
        <end position="28"/>
    </location>
</feature>
<dbReference type="AlphaFoldDB" id="A0A544TPU0"/>
<dbReference type="EMBL" id="VDGI01000013">
    <property type="protein sequence ID" value="TQR19439.1"/>
    <property type="molecule type" value="Genomic_DNA"/>
</dbReference>
<evidence type="ECO:0000313" key="3">
    <source>
        <dbReference type="Proteomes" id="UP000316626"/>
    </source>
</evidence>
<evidence type="ECO:0008006" key="4">
    <source>
        <dbReference type="Google" id="ProtNLM"/>
    </source>
</evidence>
<evidence type="ECO:0000256" key="1">
    <source>
        <dbReference type="SAM" id="Phobius"/>
    </source>
</evidence>
<sequence length="86" mass="9640">MLRPNSKYAAYSLMSSIIALGLMLPTFFSSSIKSLPFIFDMGFLLLGISFILSSNTEINNKKSFYIYLICGTVIIVVSLLNIYKQL</sequence>
<feature type="transmembrane region" description="Helical" evidence="1">
    <location>
        <begin position="34"/>
        <end position="52"/>
    </location>
</feature>
<reference evidence="2 3" key="1">
    <citation type="submission" date="2019-06" db="EMBL/GenBank/DDBJ databases">
        <title>Psychrobacillus vulpis sp. nov., a new species isolated from feces of a red fox that inhabits in The Tablas de Daimiel Natural Park, Albacete, Spain.</title>
        <authorList>
            <person name="Rodriguez M."/>
            <person name="Reina J.C."/>
            <person name="Bejar V."/>
            <person name="Llamas I."/>
        </authorList>
    </citation>
    <scope>NUCLEOTIDE SEQUENCE [LARGE SCALE GENOMIC DNA]</scope>
    <source>
        <strain evidence="2 3">Z8</strain>
    </source>
</reference>
<evidence type="ECO:0000313" key="2">
    <source>
        <dbReference type="EMBL" id="TQR19439.1"/>
    </source>
</evidence>
<feature type="transmembrane region" description="Helical" evidence="1">
    <location>
        <begin position="64"/>
        <end position="83"/>
    </location>
</feature>
<keyword evidence="1" id="KW-0812">Transmembrane</keyword>
<dbReference type="RefSeq" id="WP_142642917.1">
    <property type="nucleotide sequence ID" value="NZ_VDGI01000013.1"/>
</dbReference>
<gene>
    <name evidence="2" type="ORF">FG384_12370</name>
</gene>
<accession>A0A544TPU0</accession>
<organism evidence="2 3">
    <name type="scientific">Psychrobacillus vulpis</name>
    <dbReference type="NCBI Taxonomy" id="2325572"/>
    <lineage>
        <taxon>Bacteria</taxon>
        <taxon>Bacillati</taxon>
        <taxon>Bacillota</taxon>
        <taxon>Bacilli</taxon>
        <taxon>Bacillales</taxon>
        <taxon>Bacillaceae</taxon>
        <taxon>Psychrobacillus</taxon>
    </lineage>
</organism>
<keyword evidence="3" id="KW-1185">Reference proteome</keyword>
<comment type="caution">
    <text evidence="2">The sequence shown here is derived from an EMBL/GenBank/DDBJ whole genome shotgun (WGS) entry which is preliminary data.</text>
</comment>
<keyword evidence="1" id="KW-0472">Membrane</keyword>
<proteinExistence type="predicted"/>
<keyword evidence="1" id="KW-1133">Transmembrane helix</keyword>
<name>A0A544TPU0_9BACI</name>
<protein>
    <recommendedName>
        <fullName evidence="4">DUF3953 domain-containing protein</fullName>
    </recommendedName>
</protein>
<dbReference type="Proteomes" id="UP000316626">
    <property type="component" value="Unassembled WGS sequence"/>
</dbReference>